<dbReference type="Pfam" id="PF01618">
    <property type="entry name" value="MotA_ExbB"/>
    <property type="match status" value="1"/>
</dbReference>
<keyword evidence="5 7" id="KW-0472">Membrane</keyword>
<protein>
    <submittedName>
        <fullName evidence="9">MotA/TolQ/ExbB proton channel family protein</fullName>
    </submittedName>
</protein>
<feature type="transmembrane region" description="Helical" evidence="7">
    <location>
        <begin position="106"/>
        <end position="130"/>
    </location>
</feature>
<proteinExistence type="inferred from homology"/>
<comment type="subcellular location">
    <subcellularLocation>
        <location evidence="1">Cell membrane</location>
        <topology evidence="1">Multi-pass membrane protein</topology>
    </subcellularLocation>
    <subcellularLocation>
        <location evidence="6">Membrane</location>
        <topology evidence="6">Multi-pass membrane protein</topology>
    </subcellularLocation>
</comment>
<accession>A0ABV8MUL4</accession>
<sequence>MLAIIQAAGWPIFVIIFASVVALAIIVERLVTLRKSQILPDNLLALAVQEYKKTGVTPDMLSRLQANSPLGRVLASGLKNVKSSREIMKESIEETGRAIAHELERFLTTLGTIATAAPLLGLLGTVIGMIEIFGSQSPTGSNPTALAHGISVALYNTAFGIIVAVPALVFYRHFRGKVDSFLVEMEQQAIKLVEIVHGERN</sequence>
<reference evidence="10" key="1">
    <citation type="journal article" date="2019" name="Int. J. Syst. Evol. Microbiol.">
        <title>The Global Catalogue of Microorganisms (GCM) 10K type strain sequencing project: providing services to taxonomists for standard genome sequencing and annotation.</title>
        <authorList>
            <consortium name="The Broad Institute Genomics Platform"/>
            <consortium name="The Broad Institute Genome Sequencing Center for Infectious Disease"/>
            <person name="Wu L."/>
            <person name="Ma J."/>
        </authorList>
    </citation>
    <scope>NUCLEOTIDE SEQUENCE [LARGE SCALE GENOMIC DNA]</scope>
    <source>
        <strain evidence="10">LMG 29894</strain>
    </source>
</reference>
<evidence type="ECO:0000256" key="5">
    <source>
        <dbReference type="ARBA" id="ARBA00023136"/>
    </source>
</evidence>
<feature type="transmembrane region" description="Helical" evidence="7">
    <location>
        <begin position="12"/>
        <end position="31"/>
    </location>
</feature>
<keyword evidence="4 7" id="KW-1133">Transmembrane helix</keyword>
<dbReference type="Proteomes" id="UP001595791">
    <property type="component" value="Unassembled WGS sequence"/>
</dbReference>
<evidence type="ECO:0000256" key="2">
    <source>
        <dbReference type="ARBA" id="ARBA00022475"/>
    </source>
</evidence>
<comment type="similarity">
    <text evidence="6">Belongs to the exbB/tolQ family.</text>
</comment>
<gene>
    <name evidence="9" type="ORF">ACFOW7_17170</name>
</gene>
<dbReference type="EMBL" id="JBHSBU010000001">
    <property type="protein sequence ID" value="MFC4161070.1"/>
    <property type="molecule type" value="Genomic_DNA"/>
</dbReference>
<comment type="caution">
    <text evidence="9">The sequence shown here is derived from an EMBL/GenBank/DDBJ whole genome shotgun (WGS) entry which is preliminary data.</text>
</comment>
<evidence type="ECO:0000256" key="4">
    <source>
        <dbReference type="ARBA" id="ARBA00022989"/>
    </source>
</evidence>
<keyword evidence="10" id="KW-1185">Reference proteome</keyword>
<dbReference type="InterPro" id="IPR002898">
    <property type="entry name" value="MotA_ExbB_proton_chnl"/>
</dbReference>
<evidence type="ECO:0000256" key="1">
    <source>
        <dbReference type="ARBA" id="ARBA00004651"/>
    </source>
</evidence>
<dbReference type="InterPro" id="IPR050790">
    <property type="entry name" value="ExbB/TolQ_transport"/>
</dbReference>
<feature type="transmembrane region" description="Helical" evidence="7">
    <location>
        <begin position="150"/>
        <end position="171"/>
    </location>
</feature>
<dbReference type="RefSeq" id="WP_378166592.1">
    <property type="nucleotide sequence ID" value="NZ_JBHSBU010000001.1"/>
</dbReference>
<organism evidence="9 10">
    <name type="scientific">Chitinimonas lacunae</name>
    <dbReference type="NCBI Taxonomy" id="1963018"/>
    <lineage>
        <taxon>Bacteria</taxon>
        <taxon>Pseudomonadati</taxon>
        <taxon>Pseudomonadota</taxon>
        <taxon>Betaproteobacteria</taxon>
        <taxon>Neisseriales</taxon>
        <taxon>Chitinibacteraceae</taxon>
        <taxon>Chitinimonas</taxon>
    </lineage>
</organism>
<dbReference type="PANTHER" id="PTHR30625:SF11">
    <property type="entry name" value="MOTA_TOLQ_EXBB PROTON CHANNEL DOMAIN-CONTAINING PROTEIN"/>
    <property type="match status" value="1"/>
</dbReference>
<feature type="domain" description="MotA/TolQ/ExbB proton channel" evidence="8">
    <location>
        <begin position="66"/>
        <end position="186"/>
    </location>
</feature>
<keyword evidence="6" id="KW-0813">Transport</keyword>
<dbReference type="PANTHER" id="PTHR30625">
    <property type="entry name" value="PROTEIN TOLQ"/>
    <property type="match status" value="1"/>
</dbReference>
<evidence type="ECO:0000313" key="9">
    <source>
        <dbReference type="EMBL" id="MFC4161070.1"/>
    </source>
</evidence>
<keyword evidence="2" id="KW-1003">Cell membrane</keyword>
<evidence type="ECO:0000256" key="3">
    <source>
        <dbReference type="ARBA" id="ARBA00022692"/>
    </source>
</evidence>
<name>A0ABV8MUL4_9NEIS</name>
<evidence type="ECO:0000259" key="8">
    <source>
        <dbReference type="Pfam" id="PF01618"/>
    </source>
</evidence>
<evidence type="ECO:0000256" key="6">
    <source>
        <dbReference type="RuleBase" id="RU004057"/>
    </source>
</evidence>
<evidence type="ECO:0000256" key="7">
    <source>
        <dbReference type="SAM" id="Phobius"/>
    </source>
</evidence>
<keyword evidence="6" id="KW-0653">Protein transport</keyword>
<evidence type="ECO:0000313" key="10">
    <source>
        <dbReference type="Proteomes" id="UP001595791"/>
    </source>
</evidence>
<keyword evidence="3 7" id="KW-0812">Transmembrane</keyword>